<dbReference type="InterPro" id="IPR036388">
    <property type="entry name" value="WH-like_DNA-bd_sf"/>
</dbReference>
<keyword evidence="5" id="KW-0804">Transcription</keyword>
<sequence length="214" mass="24374">MASTTLRASTLTLRLDNALTFAESTDAASIVTDEELGLRMQAGDETALRIIYERYANVVRRVVFRILHDDAEADDSVQNVFWDMYRGIHRFDPSKGSLRGWLMQYARHRALNQKKALKQRGFYDTAEVDAADILPASRRSLLTPEATLAVRQALTFLTDNQRTTLMMVFLEGKEMEDVAHHLGQQVSNVRHHYYRGMSKLREVLSEKVAGRDVA</sequence>
<evidence type="ECO:0000256" key="4">
    <source>
        <dbReference type="ARBA" id="ARBA00023125"/>
    </source>
</evidence>
<dbReference type="InterPro" id="IPR039425">
    <property type="entry name" value="RNA_pol_sigma-70-like"/>
</dbReference>
<evidence type="ECO:0000313" key="8">
    <source>
        <dbReference type="EMBL" id="MFC6645065.1"/>
    </source>
</evidence>
<reference evidence="9" key="1">
    <citation type="journal article" date="2019" name="Int. J. Syst. Evol. Microbiol.">
        <title>The Global Catalogue of Microorganisms (GCM) 10K type strain sequencing project: providing services to taxonomists for standard genome sequencing and annotation.</title>
        <authorList>
            <consortium name="The Broad Institute Genomics Platform"/>
            <consortium name="The Broad Institute Genome Sequencing Center for Infectious Disease"/>
            <person name="Wu L."/>
            <person name="Ma J."/>
        </authorList>
    </citation>
    <scope>NUCLEOTIDE SEQUENCE [LARGE SCALE GENOMIC DNA]</scope>
    <source>
        <strain evidence="9">CGMCC 1.16026</strain>
    </source>
</reference>
<feature type="domain" description="RNA polymerase sigma factor 70 region 4 type 2" evidence="7">
    <location>
        <begin position="149"/>
        <end position="200"/>
    </location>
</feature>
<dbReference type="RefSeq" id="WP_263371462.1">
    <property type="nucleotide sequence ID" value="NZ_JAGSYD010000003.1"/>
</dbReference>
<comment type="similarity">
    <text evidence="1">Belongs to the sigma-70 factor family. ECF subfamily.</text>
</comment>
<name>A0ABW1Z9G0_9BACT</name>
<dbReference type="InterPro" id="IPR013325">
    <property type="entry name" value="RNA_pol_sigma_r2"/>
</dbReference>
<gene>
    <name evidence="8" type="ORF">ACFQBQ_05550</name>
</gene>
<keyword evidence="4" id="KW-0238">DNA-binding</keyword>
<dbReference type="SUPFAM" id="SSF88659">
    <property type="entry name" value="Sigma3 and sigma4 domains of RNA polymerase sigma factors"/>
    <property type="match status" value="1"/>
</dbReference>
<organism evidence="8 9">
    <name type="scientific">Granulicella cerasi</name>
    <dbReference type="NCBI Taxonomy" id="741063"/>
    <lineage>
        <taxon>Bacteria</taxon>
        <taxon>Pseudomonadati</taxon>
        <taxon>Acidobacteriota</taxon>
        <taxon>Terriglobia</taxon>
        <taxon>Terriglobales</taxon>
        <taxon>Acidobacteriaceae</taxon>
        <taxon>Granulicella</taxon>
    </lineage>
</organism>
<dbReference type="NCBIfam" id="TIGR02937">
    <property type="entry name" value="sigma70-ECF"/>
    <property type="match status" value="1"/>
</dbReference>
<dbReference type="PANTHER" id="PTHR43133">
    <property type="entry name" value="RNA POLYMERASE ECF-TYPE SIGMA FACTO"/>
    <property type="match status" value="1"/>
</dbReference>
<dbReference type="InterPro" id="IPR013249">
    <property type="entry name" value="RNA_pol_sigma70_r4_t2"/>
</dbReference>
<accession>A0ABW1Z9G0</accession>
<dbReference type="PANTHER" id="PTHR43133:SF8">
    <property type="entry name" value="RNA POLYMERASE SIGMA FACTOR HI_1459-RELATED"/>
    <property type="match status" value="1"/>
</dbReference>
<keyword evidence="9" id="KW-1185">Reference proteome</keyword>
<keyword evidence="3" id="KW-0731">Sigma factor</keyword>
<dbReference type="InterPro" id="IPR013324">
    <property type="entry name" value="RNA_pol_sigma_r3/r4-like"/>
</dbReference>
<dbReference type="Pfam" id="PF04542">
    <property type="entry name" value="Sigma70_r2"/>
    <property type="match status" value="1"/>
</dbReference>
<dbReference type="Gene3D" id="1.10.10.10">
    <property type="entry name" value="Winged helix-like DNA-binding domain superfamily/Winged helix DNA-binding domain"/>
    <property type="match status" value="1"/>
</dbReference>
<evidence type="ECO:0000256" key="1">
    <source>
        <dbReference type="ARBA" id="ARBA00010641"/>
    </source>
</evidence>
<comment type="caution">
    <text evidence="8">The sequence shown here is derived from an EMBL/GenBank/DDBJ whole genome shotgun (WGS) entry which is preliminary data.</text>
</comment>
<evidence type="ECO:0000256" key="2">
    <source>
        <dbReference type="ARBA" id="ARBA00023015"/>
    </source>
</evidence>
<dbReference type="InterPro" id="IPR007627">
    <property type="entry name" value="RNA_pol_sigma70_r2"/>
</dbReference>
<dbReference type="Proteomes" id="UP001596391">
    <property type="component" value="Unassembled WGS sequence"/>
</dbReference>
<evidence type="ECO:0000259" key="7">
    <source>
        <dbReference type="Pfam" id="PF08281"/>
    </source>
</evidence>
<protein>
    <submittedName>
        <fullName evidence="8">RNA polymerase sigma factor</fullName>
    </submittedName>
</protein>
<evidence type="ECO:0000256" key="5">
    <source>
        <dbReference type="ARBA" id="ARBA00023163"/>
    </source>
</evidence>
<proteinExistence type="inferred from homology"/>
<dbReference type="EMBL" id="JBHSWI010000001">
    <property type="protein sequence ID" value="MFC6645065.1"/>
    <property type="molecule type" value="Genomic_DNA"/>
</dbReference>
<evidence type="ECO:0000259" key="6">
    <source>
        <dbReference type="Pfam" id="PF04542"/>
    </source>
</evidence>
<dbReference type="InterPro" id="IPR014284">
    <property type="entry name" value="RNA_pol_sigma-70_dom"/>
</dbReference>
<dbReference type="SUPFAM" id="SSF88946">
    <property type="entry name" value="Sigma2 domain of RNA polymerase sigma factors"/>
    <property type="match status" value="1"/>
</dbReference>
<dbReference type="Pfam" id="PF08281">
    <property type="entry name" value="Sigma70_r4_2"/>
    <property type="match status" value="1"/>
</dbReference>
<feature type="domain" description="RNA polymerase sigma-70 region 2" evidence="6">
    <location>
        <begin position="51"/>
        <end position="116"/>
    </location>
</feature>
<dbReference type="Gene3D" id="1.10.1740.10">
    <property type="match status" value="1"/>
</dbReference>
<evidence type="ECO:0000313" key="9">
    <source>
        <dbReference type="Proteomes" id="UP001596391"/>
    </source>
</evidence>
<keyword evidence="2" id="KW-0805">Transcription regulation</keyword>
<evidence type="ECO:0000256" key="3">
    <source>
        <dbReference type="ARBA" id="ARBA00023082"/>
    </source>
</evidence>